<evidence type="ECO:0000313" key="3">
    <source>
        <dbReference type="EMBL" id="RHC11483.1"/>
    </source>
</evidence>
<evidence type="ECO:0000256" key="1">
    <source>
        <dbReference type="SAM" id="MobiDB-lite"/>
    </source>
</evidence>
<dbReference type="Proteomes" id="UP000285844">
    <property type="component" value="Unassembled WGS sequence"/>
</dbReference>
<gene>
    <name evidence="3" type="ORF">DW858_13140</name>
</gene>
<dbReference type="RefSeq" id="WP_118363018.1">
    <property type="nucleotide sequence ID" value="NZ_QSHM01000021.1"/>
</dbReference>
<accession>A0A413YQX1</accession>
<feature type="chain" id="PRO_5038904103" description="Lipoprotein" evidence="2">
    <location>
        <begin position="20"/>
        <end position="326"/>
    </location>
</feature>
<feature type="compositionally biased region" description="Polar residues" evidence="1">
    <location>
        <begin position="40"/>
        <end position="55"/>
    </location>
</feature>
<evidence type="ECO:0008006" key="5">
    <source>
        <dbReference type="Google" id="ProtNLM"/>
    </source>
</evidence>
<dbReference type="AlphaFoldDB" id="A0A413YQX1"/>
<evidence type="ECO:0000256" key="2">
    <source>
        <dbReference type="SAM" id="SignalP"/>
    </source>
</evidence>
<organism evidence="3 4">
    <name type="scientific">Lachnospira eligens</name>
    <dbReference type="NCBI Taxonomy" id="39485"/>
    <lineage>
        <taxon>Bacteria</taxon>
        <taxon>Bacillati</taxon>
        <taxon>Bacillota</taxon>
        <taxon>Clostridia</taxon>
        <taxon>Lachnospirales</taxon>
        <taxon>Lachnospiraceae</taxon>
        <taxon>Lachnospira</taxon>
    </lineage>
</organism>
<dbReference type="PROSITE" id="PS51257">
    <property type="entry name" value="PROKAR_LIPOPROTEIN"/>
    <property type="match status" value="1"/>
</dbReference>
<feature type="region of interest" description="Disordered" evidence="1">
    <location>
        <begin position="28"/>
        <end position="59"/>
    </location>
</feature>
<protein>
    <recommendedName>
        <fullName evidence="5">Lipoprotein</fullName>
    </recommendedName>
</protein>
<proteinExistence type="predicted"/>
<comment type="caution">
    <text evidence="3">The sequence shown here is derived from an EMBL/GenBank/DDBJ whole genome shotgun (WGS) entry which is preliminary data.</text>
</comment>
<dbReference type="EMBL" id="QSHM01000021">
    <property type="protein sequence ID" value="RHC11483.1"/>
    <property type="molecule type" value="Genomic_DNA"/>
</dbReference>
<name>A0A413YQX1_9FIRM</name>
<feature type="signal peptide" evidence="2">
    <location>
        <begin position="1"/>
        <end position="19"/>
    </location>
</feature>
<sequence>MKKLLLTMALLGAVFTVSACSENKDVASDESSELLAKPEVTQSATKESESANGDSGTDETGKYEKIQYGIYELYFPIIKESDKIRGVEYLYDAYFAENVNVHKSINRPEGTSSVEGNTQLSCCAAALPEFAVDSEEKQITRDEMAESKNELIKTRVARAYRESDEETNVSYERDEEPDRNKKMKHEFKHVDVQAVSFALYESFYETIPNLTVNVYGMSYSTWNKYMPEDDVYSINDTKAMMTALAENNYSDCDKLASRKIDKSGVYYMDYSEYNKDNRYKQLFIVAEFDEMPIDYAVAINDDMNYNISNSQDYAKWKENNKDKFIE</sequence>
<reference evidence="3 4" key="1">
    <citation type="submission" date="2018-08" db="EMBL/GenBank/DDBJ databases">
        <title>A genome reference for cultivated species of the human gut microbiota.</title>
        <authorList>
            <person name="Zou Y."/>
            <person name="Xue W."/>
            <person name="Luo G."/>
        </authorList>
    </citation>
    <scope>NUCLEOTIDE SEQUENCE [LARGE SCALE GENOMIC DNA]</scope>
    <source>
        <strain evidence="3 4">AM37-3BH</strain>
    </source>
</reference>
<keyword evidence="2" id="KW-0732">Signal</keyword>
<evidence type="ECO:0000313" key="4">
    <source>
        <dbReference type="Proteomes" id="UP000285844"/>
    </source>
</evidence>